<gene>
    <name evidence="4" type="ORF">ACFSUC_15770</name>
</gene>
<sequence length="171" mass="18748">MHYDQFLASPVSTTKSAPTPSAPTPSASTHPSVSSKSGKPPFLDAQHTRSLLYTYSNSIGSETGLDQKTRLHKRRMMRFVLLTAIAILLVSFLYGAIARAGHSTDESGQEAVYTIEETKQQVVIQPGDTLWELAQLHAPKGTSLQAYVYELKQVNNLKNQLLQPGDVLLLP</sequence>
<evidence type="ECO:0000313" key="5">
    <source>
        <dbReference type="Proteomes" id="UP001597497"/>
    </source>
</evidence>
<dbReference type="Pfam" id="PF01476">
    <property type="entry name" value="LysM"/>
    <property type="match status" value="1"/>
</dbReference>
<organism evidence="4 5">
    <name type="scientific">Marinicrinis sediminis</name>
    <dbReference type="NCBI Taxonomy" id="1652465"/>
    <lineage>
        <taxon>Bacteria</taxon>
        <taxon>Bacillati</taxon>
        <taxon>Bacillota</taxon>
        <taxon>Bacilli</taxon>
        <taxon>Bacillales</taxon>
        <taxon>Paenibacillaceae</taxon>
    </lineage>
</organism>
<name>A0ABW5RDF5_9BACL</name>
<keyword evidence="2" id="KW-0472">Membrane</keyword>
<dbReference type="InterPro" id="IPR036779">
    <property type="entry name" value="LysM_dom_sf"/>
</dbReference>
<feature type="region of interest" description="Disordered" evidence="1">
    <location>
        <begin position="1"/>
        <end position="41"/>
    </location>
</feature>
<evidence type="ECO:0000313" key="4">
    <source>
        <dbReference type="EMBL" id="MFD2673028.1"/>
    </source>
</evidence>
<accession>A0ABW5RDF5</accession>
<dbReference type="InterPro" id="IPR018392">
    <property type="entry name" value="LysM"/>
</dbReference>
<dbReference type="SUPFAM" id="SSF54106">
    <property type="entry name" value="LysM domain"/>
    <property type="match status" value="1"/>
</dbReference>
<feature type="domain" description="LysM" evidence="3">
    <location>
        <begin position="120"/>
        <end position="170"/>
    </location>
</feature>
<comment type="caution">
    <text evidence="4">The sequence shown here is derived from an EMBL/GenBank/DDBJ whole genome shotgun (WGS) entry which is preliminary data.</text>
</comment>
<proteinExistence type="predicted"/>
<dbReference type="SMART" id="SM00257">
    <property type="entry name" value="LysM"/>
    <property type="match status" value="1"/>
</dbReference>
<evidence type="ECO:0000256" key="1">
    <source>
        <dbReference type="SAM" id="MobiDB-lite"/>
    </source>
</evidence>
<dbReference type="Gene3D" id="3.10.350.10">
    <property type="entry name" value="LysM domain"/>
    <property type="match status" value="1"/>
</dbReference>
<keyword evidence="2" id="KW-1133">Transmembrane helix</keyword>
<dbReference type="PROSITE" id="PS51782">
    <property type="entry name" value="LYSM"/>
    <property type="match status" value="1"/>
</dbReference>
<keyword evidence="2" id="KW-0812">Transmembrane</keyword>
<dbReference type="Proteomes" id="UP001597497">
    <property type="component" value="Unassembled WGS sequence"/>
</dbReference>
<evidence type="ECO:0000256" key="2">
    <source>
        <dbReference type="SAM" id="Phobius"/>
    </source>
</evidence>
<dbReference type="CDD" id="cd00118">
    <property type="entry name" value="LysM"/>
    <property type="match status" value="1"/>
</dbReference>
<keyword evidence="5" id="KW-1185">Reference proteome</keyword>
<protein>
    <submittedName>
        <fullName evidence="4">LysM peptidoglycan-binding domain-containing protein</fullName>
    </submittedName>
</protein>
<feature type="compositionally biased region" description="Low complexity" evidence="1">
    <location>
        <begin position="8"/>
        <end position="37"/>
    </location>
</feature>
<dbReference type="RefSeq" id="WP_379930584.1">
    <property type="nucleotide sequence ID" value="NZ_JBHUMM010000043.1"/>
</dbReference>
<dbReference type="EMBL" id="JBHUMM010000043">
    <property type="protein sequence ID" value="MFD2673028.1"/>
    <property type="molecule type" value="Genomic_DNA"/>
</dbReference>
<feature type="transmembrane region" description="Helical" evidence="2">
    <location>
        <begin position="79"/>
        <end position="97"/>
    </location>
</feature>
<evidence type="ECO:0000259" key="3">
    <source>
        <dbReference type="PROSITE" id="PS51782"/>
    </source>
</evidence>
<reference evidence="5" key="1">
    <citation type="journal article" date="2019" name="Int. J. Syst. Evol. Microbiol.">
        <title>The Global Catalogue of Microorganisms (GCM) 10K type strain sequencing project: providing services to taxonomists for standard genome sequencing and annotation.</title>
        <authorList>
            <consortium name="The Broad Institute Genomics Platform"/>
            <consortium name="The Broad Institute Genome Sequencing Center for Infectious Disease"/>
            <person name="Wu L."/>
            <person name="Ma J."/>
        </authorList>
    </citation>
    <scope>NUCLEOTIDE SEQUENCE [LARGE SCALE GENOMIC DNA]</scope>
    <source>
        <strain evidence="5">KCTC 33676</strain>
    </source>
</reference>